<dbReference type="AlphaFoldDB" id="A0AAV5SYR9"/>
<feature type="compositionally biased region" description="Basic and acidic residues" evidence="1">
    <location>
        <begin position="227"/>
        <end position="247"/>
    </location>
</feature>
<feature type="region of interest" description="Disordered" evidence="1">
    <location>
        <begin position="1"/>
        <end position="45"/>
    </location>
</feature>
<feature type="non-terminal residue" evidence="2">
    <location>
        <position position="1"/>
    </location>
</feature>
<reference evidence="2" key="1">
    <citation type="submission" date="2023-10" db="EMBL/GenBank/DDBJ databases">
        <title>Genome assembly of Pristionchus species.</title>
        <authorList>
            <person name="Yoshida K."/>
            <person name="Sommer R.J."/>
        </authorList>
    </citation>
    <scope>NUCLEOTIDE SEQUENCE</scope>
    <source>
        <strain evidence="2">RS0144</strain>
    </source>
</reference>
<sequence length="337" mass="35664">TAGGSPQSGVRRQNPGDPARRIVVLPPKRSLPATPGSGATVAIRPSGTMQGQFHGVLQQRTMDGTETSAAMAAVPTKALATAGGSPQSGVRRQNPGDPARRIVVLPPKRSLPATPGSGATVAIRPSGTMQGQFHGVLQQRTMDGTETSAAMAAVPTKALAGPIRHVLLPAGTAFPPPSTVQRAAGAGDLLDPSLLRPSNRRASVGLVTPGTRLPQAIVPVLPSLAQQERDERKKKEREKGRSTEKSVKRTCTQGAGGHRQIGSYGRGYNPPFSPDRIRELETRAFGVRCPPFANRPSSSRTEMSFDESKEEPFALDEGPIEVKDEPIEAMEEHEVKI</sequence>
<feature type="compositionally biased region" description="Basic and acidic residues" evidence="1">
    <location>
        <begin position="320"/>
        <end position="337"/>
    </location>
</feature>
<feature type="region of interest" description="Disordered" evidence="1">
    <location>
        <begin position="221"/>
        <end position="272"/>
    </location>
</feature>
<name>A0AAV5SYR9_9BILA</name>
<feature type="compositionally biased region" description="Polar residues" evidence="1">
    <location>
        <begin position="1"/>
        <end position="11"/>
    </location>
</feature>
<protein>
    <submittedName>
        <fullName evidence="2">Uncharacterized protein</fullName>
    </submittedName>
</protein>
<gene>
    <name evidence="2" type="ORF">PENTCL1PPCAC_9672</name>
</gene>
<evidence type="ECO:0000313" key="3">
    <source>
        <dbReference type="Proteomes" id="UP001432027"/>
    </source>
</evidence>
<keyword evidence="3" id="KW-1185">Reference proteome</keyword>
<proteinExistence type="predicted"/>
<comment type="caution">
    <text evidence="2">The sequence shown here is derived from an EMBL/GenBank/DDBJ whole genome shotgun (WGS) entry which is preliminary data.</text>
</comment>
<dbReference type="EMBL" id="BTSX01000003">
    <property type="protein sequence ID" value="GMS87497.1"/>
    <property type="molecule type" value="Genomic_DNA"/>
</dbReference>
<dbReference type="Proteomes" id="UP001432027">
    <property type="component" value="Unassembled WGS sequence"/>
</dbReference>
<feature type="region of interest" description="Disordered" evidence="1">
    <location>
        <begin position="79"/>
        <end position="99"/>
    </location>
</feature>
<feature type="region of interest" description="Disordered" evidence="1">
    <location>
        <begin position="288"/>
        <end position="337"/>
    </location>
</feature>
<organism evidence="2 3">
    <name type="scientific">Pristionchus entomophagus</name>
    <dbReference type="NCBI Taxonomy" id="358040"/>
    <lineage>
        <taxon>Eukaryota</taxon>
        <taxon>Metazoa</taxon>
        <taxon>Ecdysozoa</taxon>
        <taxon>Nematoda</taxon>
        <taxon>Chromadorea</taxon>
        <taxon>Rhabditida</taxon>
        <taxon>Rhabditina</taxon>
        <taxon>Diplogasteromorpha</taxon>
        <taxon>Diplogasteroidea</taxon>
        <taxon>Neodiplogasteridae</taxon>
        <taxon>Pristionchus</taxon>
    </lineage>
</organism>
<evidence type="ECO:0000256" key="1">
    <source>
        <dbReference type="SAM" id="MobiDB-lite"/>
    </source>
</evidence>
<accession>A0AAV5SYR9</accession>
<feature type="non-terminal residue" evidence="2">
    <location>
        <position position="337"/>
    </location>
</feature>
<evidence type="ECO:0000313" key="2">
    <source>
        <dbReference type="EMBL" id="GMS87497.1"/>
    </source>
</evidence>